<evidence type="ECO:0000256" key="3">
    <source>
        <dbReference type="ARBA" id="ARBA00022989"/>
    </source>
</evidence>
<comment type="subcellular location">
    <subcellularLocation>
        <location evidence="1">Membrane</location>
    </subcellularLocation>
</comment>
<reference evidence="9" key="1">
    <citation type="submission" date="2016-04" db="UniProtKB">
        <authorList>
            <consortium name="WormBaseParasite"/>
        </authorList>
    </citation>
    <scope>IDENTIFICATION</scope>
</reference>
<dbReference type="GO" id="GO:0004930">
    <property type="term" value="F:G protein-coupled receptor activity"/>
    <property type="evidence" value="ECO:0007669"/>
    <property type="project" value="InterPro"/>
</dbReference>
<dbReference type="AlphaFoldDB" id="A0A158QR11"/>
<keyword evidence="4 5" id="KW-0472">Membrane</keyword>
<dbReference type="Pfam" id="PF10320">
    <property type="entry name" value="7TM_GPCR_Srsx"/>
    <property type="match status" value="1"/>
</dbReference>
<dbReference type="PANTHER" id="PTHR23360">
    <property type="entry name" value="G-PROTEIN COUPLED RECEPTORS FAMILY 1 PROFILE DOMAIN-CONTAINING PROTEIN-RELATED"/>
    <property type="match status" value="1"/>
</dbReference>
<dbReference type="SMART" id="SM01381">
    <property type="entry name" value="7TM_GPCR_Srsx"/>
    <property type="match status" value="1"/>
</dbReference>
<dbReference type="GO" id="GO:0016020">
    <property type="term" value="C:membrane"/>
    <property type="evidence" value="ECO:0007669"/>
    <property type="project" value="UniProtKB-SubCell"/>
</dbReference>
<protein>
    <submittedName>
        <fullName evidence="9">G_PROTEIN_RECEP_F1_2 domain-containing protein</fullName>
    </submittedName>
</protein>
<organism evidence="9">
    <name type="scientific">Haemonchus placei</name>
    <name type="common">Barber's pole worm</name>
    <dbReference type="NCBI Taxonomy" id="6290"/>
    <lineage>
        <taxon>Eukaryota</taxon>
        <taxon>Metazoa</taxon>
        <taxon>Ecdysozoa</taxon>
        <taxon>Nematoda</taxon>
        <taxon>Chromadorea</taxon>
        <taxon>Rhabditida</taxon>
        <taxon>Rhabditina</taxon>
        <taxon>Rhabditomorpha</taxon>
        <taxon>Strongyloidea</taxon>
        <taxon>Trichostrongylidae</taxon>
        <taxon>Haemonchus</taxon>
    </lineage>
</organism>
<dbReference type="Gene3D" id="1.20.1070.10">
    <property type="entry name" value="Rhodopsin 7-helix transmembrane proteins"/>
    <property type="match status" value="1"/>
</dbReference>
<dbReference type="PANTHER" id="PTHR23360:SF37">
    <property type="entry name" value="G-PROTEIN COUPLED RECEPTORS FAMILY 1 PROFILE DOMAIN-CONTAINING PROTEIN"/>
    <property type="match status" value="1"/>
</dbReference>
<evidence type="ECO:0000256" key="1">
    <source>
        <dbReference type="ARBA" id="ARBA00004370"/>
    </source>
</evidence>
<gene>
    <name evidence="7" type="ORF">HPLM_LOCUS16364</name>
</gene>
<keyword evidence="2 5" id="KW-0812">Transmembrane</keyword>
<sequence>MGIDLLAALLFPIWYRRCSTTPYLAIMIALGTLYALSIAVWGFVARNNDVIAFCNPPLGLAPTVSMIWSSSNVVINSVVVFVYVTIIILVRLKAKSSTCQESRRVIKRLKVTAIVFVFSWYMAILGVNLGYAIGLRDDALAIFQSNMVFFALLCYSQTFYVCLWRSLEYRSAFFEQMYIMVGRTYQRKNGPNTSSTTRIVVQPITMTAKS</sequence>
<name>A0A158QR11_HAEPC</name>
<keyword evidence="3 5" id="KW-1133">Transmembrane helix</keyword>
<evidence type="ECO:0000259" key="6">
    <source>
        <dbReference type="PROSITE" id="PS50262"/>
    </source>
</evidence>
<dbReference type="STRING" id="6290.A0A158QR11"/>
<evidence type="ECO:0000256" key="5">
    <source>
        <dbReference type="SAM" id="Phobius"/>
    </source>
</evidence>
<dbReference type="EMBL" id="UZAF01019385">
    <property type="protein sequence ID" value="VDO59634.1"/>
    <property type="molecule type" value="Genomic_DNA"/>
</dbReference>
<dbReference type="SUPFAM" id="SSF81321">
    <property type="entry name" value="Family A G protein-coupled receptor-like"/>
    <property type="match status" value="1"/>
</dbReference>
<feature type="transmembrane region" description="Helical" evidence="5">
    <location>
        <begin position="139"/>
        <end position="163"/>
    </location>
</feature>
<dbReference type="InterPro" id="IPR047130">
    <property type="entry name" value="7TM_GPCR_Srsx_nematod"/>
</dbReference>
<dbReference type="OMA" id="IWRSSDY"/>
<feature type="domain" description="G-protein coupled receptors family 1 profile" evidence="6">
    <location>
        <begin position="1"/>
        <end position="120"/>
    </location>
</feature>
<evidence type="ECO:0000256" key="2">
    <source>
        <dbReference type="ARBA" id="ARBA00022692"/>
    </source>
</evidence>
<dbReference type="OrthoDB" id="5873055at2759"/>
<accession>A0A158QR11</accession>
<reference evidence="7 8" key="2">
    <citation type="submission" date="2018-11" db="EMBL/GenBank/DDBJ databases">
        <authorList>
            <consortium name="Pathogen Informatics"/>
        </authorList>
    </citation>
    <scope>NUCLEOTIDE SEQUENCE [LARGE SCALE GENOMIC DNA]</scope>
    <source>
        <strain evidence="7 8">MHpl1</strain>
    </source>
</reference>
<feature type="transmembrane region" description="Helical" evidence="5">
    <location>
        <begin position="23"/>
        <end position="45"/>
    </location>
</feature>
<feature type="transmembrane region" description="Helical" evidence="5">
    <location>
        <begin position="111"/>
        <end position="133"/>
    </location>
</feature>
<dbReference type="Proteomes" id="UP000268014">
    <property type="component" value="Unassembled WGS sequence"/>
</dbReference>
<keyword evidence="8" id="KW-1185">Reference proteome</keyword>
<dbReference type="InterPro" id="IPR000276">
    <property type="entry name" value="GPCR_Rhodpsn"/>
</dbReference>
<evidence type="ECO:0000256" key="4">
    <source>
        <dbReference type="ARBA" id="ARBA00023136"/>
    </source>
</evidence>
<evidence type="ECO:0000313" key="9">
    <source>
        <dbReference type="WBParaSite" id="HPLM_0001637201-mRNA-1"/>
    </source>
</evidence>
<evidence type="ECO:0000313" key="8">
    <source>
        <dbReference type="Proteomes" id="UP000268014"/>
    </source>
</evidence>
<dbReference type="InterPro" id="IPR017452">
    <property type="entry name" value="GPCR_Rhodpsn_7TM"/>
</dbReference>
<proteinExistence type="predicted"/>
<dbReference type="PROSITE" id="PS50262">
    <property type="entry name" value="G_PROTEIN_RECEP_F1_2"/>
    <property type="match status" value="1"/>
</dbReference>
<feature type="transmembrane region" description="Helical" evidence="5">
    <location>
        <begin position="65"/>
        <end position="90"/>
    </location>
</feature>
<dbReference type="InterPro" id="IPR019424">
    <property type="entry name" value="7TM_GPCR_Srsx"/>
</dbReference>
<evidence type="ECO:0000313" key="7">
    <source>
        <dbReference type="EMBL" id="VDO59634.1"/>
    </source>
</evidence>
<dbReference type="WBParaSite" id="HPLM_0001637201-mRNA-1">
    <property type="protein sequence ID" value="HPLM_0001637201-mRNA-1"/>
    <property type="gene ID" value="HPLM_0001637201"/>
</dbReference>